<dbReference type="PRINTS" id="PR00320">
    <property type="entry name" value="GPROTEINBRPT"/>
</dbReference>
<keyword evidence="3" id="KW-0813">Transport</keyword>
<dbReference type="InterPro" id="IPR019775">
    <property type="entry name" value="WD40_repeat_CS"/>
</dbReference>
<evidence type="ECO:0000256" key="8">
    <source>
        <dbReference type="ARBA" id="ARBA00023140"/>
    </source>
</evidence>
<dbReference type="SMART" id="SM00320">
    <property type="entry name" value="WD40"/>
    <property type="match status" value="6"/>
</dbReference>
<dbReference type="PANTHER" id="PTHR46027:SF1">
    <property type="entry name" value="PEROXISOMAL TARGETING SIGNAL 2 RECEPTOR"/>
    <property type="match status" value="1"/>
</dbReference>
<dbReference type="Pfam" id="PF00400">
    <property type="entry name" value="WD40"/>
    <property type="match status" value="5"/>
</dbReference>
<organism evidence="12 13">
    <name type="scientific">Pterulicium gracile</name>
    <dbReference type="NCBI Taxonomy" id="1884261"/>
    <lineage>
        <taxon>Eukaryota</taxon>
        <taxon>Fungi</taxon>
        <taxon>Dikarya</taxon>
        <taxon>Basidiomycota</taxon>
        <taxon>Agaricomycotina</taxon>
        <taxon>Agaricomycetes</taxon>
        <taxon>Agaricomycetidae</taxon>
        <taxon>Agaricales</taxon>
        <taxon>Pleurotineae</taxon>
        <taxon>Pterulaceae</taxon>
        <taxon>Pterulicium</taxon>
    </lineage>
</organism>
<protein>
    <recommendedName>
        <fullName evidence="10">Peroxin-7</fullName>
    </recommendedName>
</protein>
<name>A0A5C3QV15_9AGAR</name>
<evidence type="ECO:0000256" key="11">
    <source>
        <dbReference type="PROSITE-ProRule" id="PRU00221"/>
    </source>
</evidence>
<keyword evidence="8" id="KW-0576">Peroxisome</keyword>
<evidence type="ECO:0000313" key="13">
    <source>
        <dbReference type="Proteomes" id="UP000305067"/>
    </source>
</evidence>
<dbReference type="GO" id="GO:0005829">
    <property type="term" value="C:cytosol"/>
    <property type="evidence" value="ECO:0007669"/>
    <property type="project" value="UniProtKB-SubCell"/>
</dbReference>
<keyword evidence="5 11" id="KW-0853">WD repeat</keyword>
<keyword evidence="13" id="KW-1185">Reference proteome</keyword>
<feature type="repeat" description="WD" evidence="11">
    <location>
        <begin position="268"/>
        <end position="301"/>
    </location>
</feature>
<dbReference type="InterPro" id="IPR036322">
    <property type="entry name" value="WD40_repeat_dom_sf"/>
</dbReference>
<feature type="repeat" description="WD" evidence="11">
    <location>
        <begin position="66"/>
        <end position="100"/>
    </location>
</feature>
<keyword evidence="6" id="KW-0677">Repeat</keyword>
<evidence type="ECO:0000313" key="12">
    <source>
        <dbReference type="EMBL" id="TFL05218.1"/>
    </source>
</evidence>
<keyword evidence="7" id="KW-0653">Protein transport</keyword>
<evidence type="ECO:0000256" key="9">
    <source>
        <dbReference type="ARBA" id="ARBA00024017"/>
    </source>
</evidence>
<reference evidence="12 13" key="1">
    <citation type="journal article" date="2019" name="Nat. Ecol. Evol.">
        <title>Megaphylogeny resolves global patterns of mushroom evolution.</title>
        <authorList>
            <person name="Varga T."/>
            <person name="Krizsan K."/>
            <person name="Foldi C."/>
            <person name="Dima B."/>
            <person name="Sanchez-Garcia M."/>
            <person name="Sanchez-Ramirez S."/>
            <person name="Szollosi G.J."/>
            <person name="Szarkandi J.G."/>
            <person name="Papp V."/>
            <person name="Albert L."/>
            <person name="Andreopoulos W."/>
            <person name="Angelini C."/>
            <person name="Antonin V."/>
            <person name="Barry K.W."/>
            <person name="Bougher N.L."/>
            <person name="Buchanan P."/>
            <person name="Buyck B."/>
            <person name="Bense V."/>
            <person name="Catcheside P."/>
            <person name="Chovatia M."/>
            <person name="Cooper J."/>
            <person name="Damon W."/>
            <person name="Desjardin D."/>
            <person name="Finy P."/>
            <person name="Geml J."/>
            <person name="Haridas S."/>
            <person name="Hughes K."/>
            <person name="Justo A."/>
            <person name="Karasinski D."/>
            <person name="Kautmanova I."/>
            <person name="Kiss B."/>
            <person name="Kocsube S."/>
            <person name="Kotiranta H."/>
            <person name="LaButti K.M."/>
            <person name="Lechner B.E."/>
            <person name="Liimatainen K."/>
            <person name="Lipzen A."/>
            <person name="Lukacs Z."/>
            <person name="Mihaltcheva S."/>
            <person name="Morgado L.N."/>
            <person name="Niskanen T."/>
            <person name="Noordeloos M.E."/>
            <person name="Ohm R.A."/>
            <person name="Ortiz-Santana B."/>
            <person name="Ovrebo C."/>
            <person name="Racz N."/>
            <person name="Riley R."/>
            <person name="Savchenko A."/>
            <person name="Shiryaev A."/>
            <person name="Soop K."/>
            <person name="Spirin V."/>
            <person name="Szebenyi C."/>
            <person name="Tomsovsky M."/>
            <person name="Tulloss R.E."/>
            <person name="Uehling J."/>
            <person name="Grigoriev I.V."/>
            <person name="Vagvolgyi C."/>
            <person name="Papp T."/>
            <person name="Martin F.M."/>
            <person name="Miettinen O."/>
            <person name="Hibbett D.S."/>
            <person name="Nagy L.G."/>
        </authorList>
    </citation>
    <scope>NUCLEOTIDE SEQUENCE [LARGE SCALE GENOMIC DNA]</scope>
    <source>
        <strain evidence="12 13">CBS 309.79</strain>
    </source>
</reference>
<comment type="subcellular location">
    <subcellularLocation>
        <location evidence="2">Cytoplasm</location>
        <location evidence="2">Cytosol</location>
    </subcellularLocation>
    <subcellularLocation>
        <location evidence="1">Peroxisome matrix</location>
    </subcellularLocation>
</comment>
<dbReference type="GO" id="GO:0016558">
    <property type="term" value="P:protein import into peroxisome matrix"/>
    <property type="evidence" value="ECO:0007669"/>
    <property type="project" value="InterPro"/>
</dbReference>
<evidence type="ECO:0000256" key="6">
    <source>
        <dbReference type="ARBA" id="ARBA00022737"/>
    </source>
</evidence>
<evidence type="ECO:0000256" key="5">
    <source>
        <dbReference type="ARBA" id="ARBA00022574"/>
    </source>
</evidence>
<dbReference type="PROSITE" id="PS50082">
    <property type="entry name" value="WD_REPEATS_2"/>
    <property type="match status" value="4"/>
</dbReference>
<dbReference type="InterPro" id="IPR020472">
    <property type="entry name" value="WD40_PAC1"/>
</dbReference>
<sequence>MSNVRIPPAVLQTPGFAHYSLAWSPFHTNRIALASSANFGLVGNGRLHLVSLNSGPGGIALNTDKYYETQDGLYDVAWSEVHENQLVTASGDGSVRLWDVMLNDHPIRAWTEHTREVFSVDWSNIQKDQFISSSWDGNVKLWTPDRPRSLLTLKAHQSCVYQALFSPHHPSIIATSSTDGTIRLFDLRSPSYAPSLPSSNSSFTNPLSAAVLTIPASGSEILTIDWNKYRPWTLASAGVDKMIKVWDCRMAQEEGGPGKVGGVCETHLPGHEYAVRKVQWSPHSADVLASASYDMTCRVWNTSPAAGRMQLMHIHDPHTEFVVGCAWSIYEEGVLASCSWDSKLNVFRI</sequence>
<evidence type="ECO:0000256" key="10">
    <source>
        <dbReference type="ARBA" id="ARBA00032565"/>
    </source>
</evidence>
<dbReference type="EMBL" id="ML178817">
    <property type="protein sequence ID" value="TFL05218.1"/>
    <property type="molecule type" value="Genomic_DNA"/>
</dbReference>
<comment type="similarity">
    <text evidence="9">Belongs to the WD repeat peroxin-7 family.</text>
</comment>
<dbReference type="OrthoDB" id="273771at2759"/>
<dbReference type="STRING" id="1884261.A0A5C3QV15"/>
<evidence type="ECO:0000256" key="2">
    <source>
        <dbReference type="ARBA" id="ARBA00004514"/>
    </source>
</evidence>
<dbReference type="GO" id="GO:0005782">
    <property type="term" value="C:peroxisomal matrix"/>
    <property type="evidence" value="ECO:0007669"/>
    <property type="project" value="UniProtKB-SubCell"/>
</dbReference>
<gene>
    <name evidence="12" type="ORF">BDV98DRAFT_601620</name>
</gene>
<dbReference type="InterPro" id="IPR044536">
    <property type="entry name" value="PEX7"/>
</dbReference>
<evidence type="ECO:0000256" key="1">
    <source>
        <dbReference type="ARBA" id="ARBA00004253"/>
    </source>
</evidence>
<dbReference type="InterPro" id="IPR015943">
    <property type="entry name" value="WD40/YVTN_repeat-like_dom_sf"/>
</dbReference>
<dbReference type="InterPro" id="IPR001680">
    <property type="entry name" value="WD40_rpt"/>
</dbReference>
<dbReference type="PROSITE" id="PS50294">
    <property type="entry name" value="WD_REPEATS_REGION"/>
    <property type="match status" value="2"/>
</dbReference>
<proteinExistence type="inferred from homology"/>
<keyword evidence="4" id="KW-0963">Cytoplasm</keyword>
<evidence type="ECO:0000256" key="4">
    <source>
        <dbReference type="ARBA" id="ARBA00022490"/>
    </source>
</evidence>
<dbReference type="GO" id="GO:0005053">
    <property type="term" value="F:peroxisome matrix targeting signal-2 binding"/>
    <property type="evidence" value="ECO:0007669"/>
    <property type="project" value="InterPro"/>
</dbReference>
<accession>A0A5C3QV15</accession>
<dbReference type="PANTHER" id="PTHR46027">
    <property type="entry name" value="PEROXISOMAL TARGETING SIGNAL 2 RECEPTOR"/>
    <property type="match status" value="1"/>
</dbReference>
<feature type="repeat" description="WD" evidence="11">
    <location>
        <begin position="110"/>
        <end position="152"/>
    </location>
</feature>
<dbReference type="SUPFAM" id="SSF50978">
    <property type="entry name" value="WD40 repeat-like"/>
    <property type="match status" value="1"/>
</dbReference>
<evidence type="ECO:0000256" key="3">
    <source>
        <dbReference type="ARBA" id="ARBA00022448"/>
    </source>
</evidence>
<dbReference type="Gene3D" id="2.130.10.10">
    <property type="entry name" value="YVTN repeat-like/Quinoprotein amine dehydrogenase"/>
    <property type="match status" value="1"/>
</dbReference>
<dbReference type="PROSITE" id="PS00678">
    <property type="entry name" value="WD_REPEATS_1"/>
    <property type="match status" value="1"/>
</dbReference>
<dbReference type="Proteomes" id="UP000305067">
    <property type="component" value="Unassembled WGS sequence"/>
</dbReference>
<feature type="repeat" description="WD" evidence="11">
    <location>
        <begin position="153"/>
        <end position="195"/>
    </location>
</feature>
<dbReference type="AlphaFoldDB" id="A0A5C3QV15"/>
<evidence type="ECO:0000256" key="7">
    <source>
        <dbReference type="ARBA" id="ARBA00022927"/>
    </source>
</evidence>